<dbReference type="Proteomes" id="UP000239549">
    <property type="component" value="Unassembled WGS sequence"/>
</dbReference>
<evidence type="ECO:0000313" key="2">
    <source>
        <dbReference type="Proteomes" id="UP000239549"/>
    </source>
</evidence>
<reference evidence="2" key="1">
    <citation type="submission" date="2018-02" db="EMBL/GenBank/DDBJ databases">
        <title>Genome sequence of Desulfocucumis palustris strain NAW-5.</title>
        <authorList>
            <person name="Watanabe M."/>
            <person name="Kojima H."/>
            <person name="Fukui M."/>
        </authorList>
    </citation>
    <scope>NUCLEOTIDE SEQUENCE [LARGE SCALE GENOMIC DNA]</scope>
    <source>
        <strain evidence="2">NAW-5</strain>
    </source>
</reference>
<comment type="caution">
    <text evidence="1">The sequence shown here is derived from an EMBL/GenBank/DDBJ whole genome shotgun (WGS) entry which is preliminary data.</text>
</comment>
<accession>A0A2L2XGM5</accession>
<gene>
    <name evidence="1" type="ORF">DCCM_4646</name>
</gene>
<keyword evidence="2" id="KW-1185">Reference proteome</keyword>
<dbReference type="AlphaFoldDB" id="A0A2L2XGM5"/>
<name>A0A2L2XGM5_9FIRM</name>
<proteinExistence type="predicted"/>
<sequence length="46" mass="5359">MRQTGFKFTQMLIMLFDSPPEKQFLQYGIYFRAKKALALSAKGLPF</sequence>
<protein>
    <submittedName>
        <fullName evidence="1">Uncharacterized protein</fullName>
    </submittedName>
</protein>
<organism evidence="1 2">
    <name type="scientific">Desulfocucumis palustris</name>
    <dbReference type="NCBI Taxonomy" id="1898651"/>
    <lineage>
        <taxon>Bacteria</taxon>
        <taxon>Bacillati</taxon>
        <taxon>Bacillota</taxon>
        <taxon>Clostridia</taxon>
        <taxon>Eubacteriales</taxon>
        <taxon>Desulfocucumaceae</taxon>
        <taxon>Desulfocucumis</taxon>
    </lineage>
</organism>
<dbReference type="EMBL" id="BFAV01000172">
    <property type="protein sequence ID" value="GBF35517.1"/>
    <property type="molecule type" value="Genomic_DNA"/>
</dbReference>
<evidence type="ECO:0000313" key="1">
    <source>
        <dbReference type="EMBL" id="GBF35517.1"/>
    </source>
</evidence>